<reference evidence="1" key="2">
    <citation type="submission" date="2025-08" db="UniProtKB">
        <authorList>
            <consortium name="EnsemblFungi"/>
        </authorList>
    </citation>
    <scope>IDENTIFICATION</scope>
    <source>
        <strain evidence="1">4287 / CBS 123668 / FGSC 9935 / NRRL 34936</strain>
    </source>
</reference>
<organism evidence="1 2">
    <name type="scientific">Fusarium oxysporum (strain Fo5176)</name>
    <name type="common">Fusarium vascular wilt</name>
    <dbReference type="NCBI Taxonomy" id="660025"/>
    <lineage>
        <taxon>Eukaryota</taxon>
        <taxon>Fungi</taxon>
        <taxon>Dikarya</taxon>
        <taxon>Ascomycota</taxon>
        <taxon>Pezizomycotina</taxon>
        <taxon>Sordariomycetes</taxon>
        <taxon>Hypocreomycetidae</taxon>
        <taxon>Hypocreales</taxon>
        <taxon>Nectriaceae</taxon>
        <taxon>Fusarium</taxon>
        <taxon>Fusarium oxysporum species complex</taxon>
    </lineage>
</organism>
<dbReference type="VEuPathDB" id="FungiDB:FOXG_02484"/>
<sequence>MTFIVFNNSTLAIQLNNAVSHVSLFNDRGILRNSTTDPIPLSGTSQKLRIMYTNNNPPPRIFTVKIGVAFPENTDIKLTGRQTGLFENQAKGLIGGGPNDTYVEATDNGHRGVWSR</sequence>
<evidence type="ECO:0000313" key="1">
    <source>
        <dbReference type="EnsemblFungi" id="FOXG_02484P0"/>
    </source>
</evidence>
<dbReference type="EnsemblFungi" id="FOXG_02484T0">
    <property type="protein sequence ID" value="FOXG_02484P0"/>
    <property type="gene ID" value="FOXG_02484"/>
</dbReference>
<name>A0A0D2XEZ5_FUSOF</name>
<accession>A0A0D2XEZ5</accession>
<gene>
    <name evidence="1" type="primary">28944677</name>
</gene>
<proteinExistence type="predicted"/>
<reference evidence="2" key="1">
    <citation type="journal article" date="2012" name="Mol. Plant Microbe Interact.">
        <title>A highly conserved effector in Fusarium oxysporum is required for full virulence on Arabidopsis.</title>
        <authorList>
            <person name="Thatcher L.F."/>
            <person name="Gardiner D.M."/>
            <person name="Kazan K."/>
            <person name="Manners J."/>
        </authorList>
    </citation>
    <scope>NUCLEOTIDE SEQUENCE [LARGE SCALE GENOMIC DNA]</scope>
    <source>
        <strain evidence="2">Fo5176</strain>
    </source>
</reference>
<evidence type="ECO:0000313" key="2">
    <source>
        <dbReference type="Proteomes" id="UP000002489"/>
    </source>
</evidence>
<dbReference type="AlphaFoldDB" id="A0A0D2XEZ5"/>
<dbReference type="Proteomes" id="UP000002489">
    <property type="component" value="Unassembled WGS sequence"/>
</dbReference>
<protein>
    <submittedName>
        <fullName evidence="1">Uncharacterized protein</fullName>
    </submittedName>
</protein>